<evidence type="ECO:0000313" key="1">
    <source>
        <dbReference type="EMBL" id="QIG72560.1"/>
    </source>
</evidence>
<evidence type="ECO:0000313" key="2">
    <source>
        <dbReference type="Proteomes" id="UP000655883"/>
    </source>
</evidence>
<gene>
    <name evidence="1" type="ORF">EVB97_002</name>
</gene>
<protein>
    <submittedName>
        <fullName evidence="1">Uncharacterized protein</fullName>
    </submittedName>
</protein>
<dbReference type="EMBL" id="MN988525">
    <property type="protein sequence ID" value="QIG72560.1"/>
    <property type="molecule type" value="Genomic_DNA"/>
</dbReference>
<name>A0A7S5R7J8_9CAUD</name>
<keyword evidence="2" id="KW-1185">Reference proteome</keyword>
<accession>A0A7S5R7J8</accession>
<sequence length="74" mass="8760">MAKHTCCWVIRPASYNKETGESVKAIYCGKPVRYKIEIDDDMNKRRKYNNLCDTHQKESDEISKNNPDDDWDFT</sequence>
<proteinExistence type="predicted"/>
<dbReference type="Proteomes" id="UP000655883">
    <property type="component" value="Segment"/>
</dbReference>
<organism evidence="1 2">
    <name type="scientific">Rhizobium phage RHph_Y65</name>
    <dbReference type="NCBI Taxonomy" id="2509785"/>
    <lineage>
        <taxon>Viruses</taxon>
        <taxon>Duplodnaviria</taxon>
        <taxon>Heunggongvirae</taxon>
        <taxon>Uroviricota</taxon>
        <taxon>Caudoviricetes</taxon>
        <taxon>Kleczkowskaviridae</taxon>
        <taxon>Cuauhnahuacvirus</taxon>
        <taxon>Cuauhnahuacvirus Y65</taxon>
    </lineage>
</organism>
<reference evidence="1 2" key="1">
    <citation type="submission" date="2020-01" db="EMBL/GenBank/DDBJ databases">
        <title>Patterns of diversity and host range of bacteriophage communities associated with bean-nodulatin bacteria.</title>
        <authorList>
            <person name="Vann Cauwenberghe J."/>
            <person name="Santamaria R.I."/>
            <person name="Bustos P."/>
            <person name="Juarez S."/>
            <person name="Gonzalez V."/>
        </authorList>
    </citation>
    <scope>NUCLEOTIDE SEQUENCE [LARGE SCALE GENOMIC DNA]</scope>
    <source>
        <strain evidence="2">RHph</strain>
    </source>
</reference>